<comment type="caution">
    <text evidence="2">The sequence shown here is derived from an EMBL/GenBank/DDBJ whole genome shotgun (WGS) entry which is preliminary data.</text>
</comment>
<proteinExistence type="predicted"/>
<organism evidence="2 3">
    <name type="scientific">Phaseolus coccineus</name>
    <name type="common">Scarlet runner bean</name>
    <name type="synonym">Phaseolus multiflorus</name>
    <dbReference type="NCBI Taxonomy" id="3886"/>
    <lineage>
        <taxon>Eukaryota</taxon>
        <taxon>Viridiplantae</taxon>
        <taxon>Streptophyta</taxon>
        <taxon>Embryophyta</taxon>
        <taxon>Tracheophyta</taxon>
        <taxon>Spermatophyta</taxon>
        <taxon>Magnoliopsida</taxon>
        <taxon>eudicotyledons</taxon>
        <taxon>Gunneridae</taxon>
        <taxon>Pentapetalae</taxon>
        <taxon>rosids</taxon>
        <taxon>fabids</taxon>
        <taxon>Fabales</taxon>
        <taxon>Fabaceae</taxon>
        <taxon>Papilionoideae</taxon>
        <taxon>50 kb inversion clade</taxon>
        <taxon>NPAAA clade</taxon>
        <taxon>indigoferoid/millettioid clade</taxon>
        <taxon>Phaseoleae</taxon>
        <taxon>Phaseolus</taxon>
    </lineage>
</organism>
<dbReference type="EMBL" id="JAYMYR010000004">
    <property type="protein sequence ID" value="KAK7367105.1"/>
    <property type="molecule type" value="Genomic_DNA"/>
</dbReference>
<keyword evidence="1" id="KW-1133">Transmembrane helix</keyword>
<sequence length="93" mass="10613">MSCDGQAASIHTLTHTRAHTITRSLALALWNHRNLRLTTTQRTKRKRERGFYFNVFVCYSFTAQPAFLSHSRASQIEIQAVSTFVCVVDVRAN</sequence>
<keyword evidence="3" id="KW-1185">Reference proteome</keyword>
<protein>
    <submittedName>
        <fullName evidence="2">Uncharacterized protein</fullName>
    </submittedName>
</protein>
<evidence type="ECO:0000313" key="2">
    <source>
        <dbReference type="EMBL" id="KAK7367105.1"/>
    </source>
</evidence>
<feature type="transmembrane region" description="Helical" evidence="1">
    <location>
        <begin position="51"/>
        <end position="68"/>
    </location>
</feature>
<keyword evidence="1" id="KW-0812">Transmembrane</keyword>
<evidence type="ECO:0000313" key="3">
    <source>
        <dbReference type="Proteomes" id="UP001374584"/>
    </source>
</evidence>
<gene>
    <name evidence="2" type="ORF">VNO80_09114</name>
</gene>
<dbReference type="Proteomes" id="UP001374584">
    <property type="component" value="Unassembled WGS sequence"/>
</dbReference>
<accession>A0AAN9N5Q8</accession>
<dbReference type="AlphaFoldDB" id="A0AAN9N5Q8"/>
<reference evidence="2 3" key="1">
    <citation type="submission" date="2024-01" db="EMBL/GenBank/DDBJ databases">
        <title>The genomes of 5 underutilized Papilionoideae crops provide insights into root nodulation and disease resistanc.</title>
        <authorList>
            <person name="Jiang F."/>
        </authorList>
    </citation>
    <scope>NUCLEOTIDE SEQUENCE [LARGE SCALE GENOMIC DNA]</scope>
    <source>
        <strain evidence="2">JINMINGXINNONG_FW02</strain>
        <tissue evidence="2">Leaves</tissue>
    </source>
</reference>
<name>A0AAN9N5Q8_PHACN</name>
<evidence type="ECO:0000256" key="1">
    <source>
        <dbReference type="SAM" id="Phobius"/>
    </source>
</evidence>
<keyword evidence="1" id="KW-0472">Membrane</keyword>